<dbReference type="GO" id="GO:0070063">
    <property type="term" value="F:RNA polymerase binding"/>
    <property type="evidence" value="ECO:0007669"/>
    <property type="project" value="InterPro"/>
</dbReference>
<accession>A0A1Y5SUZ0</accession>
<keyword evidence="3" id="KW-0808">Transferase</keyword>
<dbReference type="PANTHER" id="PTHR30437">
    <property type="entry name" value="TRANSCRIPTION ELONGATION FACTOR GREA"/>
    <property type="match status" value="1"/>
</dbReference>
<dbReference type="Pfam" id="PF01272">
    <property type="entry name" value="GreA_GreB"/>
    <property type="match status" value="1"/>
</dbReference>
<dbReference type="GO" id="GO:0003677">
    <property type="term" value="F:DNA binding"/>
    <property type="evidence" value="ECO:0007669"/>
    <property type="project" value="InterPro"/>
</dbReference>
<dbReference type="EMBL" id="FWFR01000001">
    <property type="protein sequence ID" value="SLN49131.1"/>
    <property type="molecule type" value="Genomic_DNA"/>
</dbReference>
<dbReference type="InParanoid" id="A0A1Y5SUZ0"/>
<dbReference type="RefSeq" id="WP_085883340.1">
    <property type="nucleotide sequence ID" value="NZ_FWFR01000001.1"/>
</dbReference>
<evidence type="ECO:0000259" key="2">
    <source>
        <dbReference type="Pfam" id="PF14760"/>
    </source>
</evidence>
<dbReference type="GO" id="GO:0032784">
    <property type="term" value="P:regulation of DNA-templated transcription elongation"/>
    <property type="evidence" value="ECO:0007669"/>
    <property type="project" value="InterPro"/>
</dbReference>
<dbReference type="SUPFAM" id="SSF54534">
    <property type="entry name" value="FKBP-like"/>
    <property type="match status" value="1"/>
</dbReference>
<dbReference type="InterPro" id="IPR029462">
    <property type="entry name" value="Rnk_N"/>
</dbReference>
<keyword evidence="3" id="KW-0418">Kinase</keyword>
<name>A0A1Y5SUZ0_9PROT</name>
<dbReference type="Proteomes" id="UP000193200">
    <property type="component" value="Unassembled WGS sequence"/>
</dbReference>
<evidence type="ECO:0000259" key="1">
    <source>
        <dbReference type="Pfam" id="PF01272"/>
    </source>
</evidence>
<keyword evidence="4" id="KW-1185">Reference proteome</keyword>
<proteinExistence type="predicted"/>
<dbReference type="GO" id="GO:0016301">
    <property type="term" value="F:kinase activity"/>
    <property type="evidence" value="ECO:0007669"/>
    <property type="project" value="UniProtKB-KW"/>
</dbReference>
<feature type="domain" description="Transcription elongation factor GreA/GreB C-terminal" evidence="1">
    <location>
        <begin position="58"/>
        <end position="133"/>
    </location>
</feature>
<dbReference type="InterPro" id="IPR023459">
    <property type="entry name" value="Tscrpt_elong_fac_GreA/B_fam"/>
</dbReference>
<dbReference type="Gene3D" id="3.10.50.30">
    <property type="entry name" value="Transcription elongation factor, GreA/GreB, C-terminal domain"/>
    <property type="match status" value="1"/>
</dbReference>
<dbReference type="FunCoup" id="A0A1Y5SUZ0">
    <property type="interactions" value="59"/>
</dbReference>
<sequence length="144" mass="15890">MSTRHSETTLGSDAIIVTDRDHERLFGLANRYDQLNEVSRMLAQELENAKVVDATEIPATVVTMNSQVTVREEDTGKVRTYTLVYPGEADISAGKLSILTPVGTALIGLSEGETMEWTTRDGRSKELTVVKVVYQPEADGRFDL</sequence>
<reference evidence="3 4" key="1">
    <citation type="submission" date="2017-03" db="EMBL/GenBank/DDBJ databases">
        <authorList>
            <person name="Afonso C.L."/>
            <person name="Miller P.J."/>
            <person name="Scott M.A."/>
            <person name="Spackman E."/>
            <person name="Goraichik I."/>
            <person name="Dimitrov K.M."/>
            <person name="Suarez D.L."/>
            <person name="Swayne D.E."/>
        </authorList>
    </citation>
    <scope>NUCLEOTIDE SEQUENCE [LARGE SCALE GENOMIC DNA]</scope>
    <source>
        <strain evidence="3 4">CECT 7691</strain>
    </source>
</reference>
<organism evidence="3 4">
    <name type="scientific">Oceanibacterium hippocampi</name>
    <dbReference type="NCBI Taxonomy" id="745714"/>
    <lineage>
        <taxon>Bacteria</taxon>
        <taxon>Pseudomonadati</taxon>
        <taxon>Pseudomonadota</taxon>
        <taxon>Alphaproteobacteria</taxon>
        <taxon>Sneathiellales</taxon>
        <taxon>Sneathiellaceae</taxon>
        <taxon>Oceanibacterium</taxon>
    </lineage>
</organism>
<feature type="domain" description="Regulator of nucleoside diphosphate kinase N-terminal" evidence="2">
    <location>
        <begin position="14"/>
        <end position="52"/>
    </location>
</feature>
<gene>
    <name evidence="3" type="primary">rnk_1</name>
    <name evidence="3" type="ORF">OCH7691_02146</name>
</gene>
<evidence type="ECO:0000313" key="4">
    <source>
        <dbReference type="Proteomes" id="UP000193200"/>
    </source>
</evidence>
<dbReference type="InterPro" id="IPR036953">
    <property type="entry name" value="GreA/GreB_C_sf"/>
</dbReference>
<dbReference type="AlphaFoldDB" id="A0A1Y5SUZ0"/>
<dbReference type="NCBIfam" id="NF004396">
    <property type="entry name" value="PRK05753.1"/>
    <property type="match status" value="1"/>
</dbReference>
<dbReference type="InterPro" id="IPR001437">
    <property type="entry name" value="Tscrpt_elong_fac_GreA/B_C"/>
</dbReference>
<dbReference type="OrthoDB" id="192847at2"/>
<dbReference type="GO" id="GO:0006354">
    <property type="term" value="P:DNA-templated transcription elongation"/>
    <property type="evidence" value="ECO:0007669"/>
    <property type="project" value="TreeGrafter"/>
</dbReference>
<dbReference type="PANTHER" id="PTHR30437:SF5">
    <property type="entry name" value="REGULATOR OF NUCLEOSIDE DIPHOSPHATE KINASE"/>
    <property type="match status" value="1"/>
</dbReference>
<dbReference type="Pfam" id="PF14760">
    <property type="entry name" value="Rnk_N"/>
    <property type="match status" value="1"/>
</dbReference>
<evidence type="ECO:0000313" key="3">
    <source>
        <dbReference type="EMBL" id="SLN49131.1"/>
    </source>
</evidence>
<protein>
    <submittedName>
        <fullName evidence="3">Regulator of nucleoside diphosphate kinase</fullName>
    </submittedName>
</protein>